<organism evidence="12 13">
    <name type="scientific">Candidatus Kuenenbacteria bacterium CG22_combo_CG10-13_8_21_14_all_39_9</name>
    <dbReference type="NCBI Taxonomy" id="1974621"/>
    <lineage>
        <taxon>Bacteria</taxon>
        <taxon>Candidatus Kueneniibacteriota</taxon>
    </lineage>
</organism>
<dbReference type="GO" id="GO:0003735">
    <property type="term" value="F:structural constituent of ribosome"/>
    <property type="evidence" value="ECO:0007669"/>
    <property type="project" value="InterPro"/>
</dbReference>
<dbReference type="NCBIfam" id="TIGR01044">
    <property type="entry name" value="rplV_bact"/>
    <property type="match status" value="1"/>
</dbReference>
<protein>
    <recommendedName>
        <fullName evidence="6 7">Large ribosomal subunit protein uL22</fullName>
    </recommendedName>
</protein>
<sequence length="187" mass="21010">METTAKLRYLRMSPRKVRLVVDAIRGVSVEQALARLKFSDKRAVQPVAKLLNSAIANAEHNQDLKRDNLLIKEIKVDEGPVLKRWRSRAFGRAAGIQKRTSHISIVLSEIKPSKEKADKKKGAAKSQEVKIVRSLDEIKDVSQGKTKGEKEAGSDLKDGLVQQEKFHSEKPKGPQSTKRRFFSRKSG</sequence>
<keyword evidence="3 7" id="KW-0694">RNA-binding</keyword>
<evidence type="ECO:0000256" key="1">
    <source>
        <dbReference type="ARBA" id="ARBA00009451"/>
    </source>
</evidence>
<accession>A0A2H0CZF3</accession>
<evidence type="ECO:0000313" key="12">
    <source>
        <dbReference type="EMBL" id="PIP75297.1"/>
    </source>
</evidence>
<evidence type="ECO:0000256" key="2">
    <source>
        <dbReference type="ARBA" id="ARBA00022730"/>
    </source>
</evidence>
<evidence type="ECO:0000256" key="3">
    <source>
        <dbReference type="ARBA" id="ARBA00022884"/>
    </source>
</evidence>
<evidence type="ECO:0000256" key="5">
    <source>
        <dbReference type="ARBA" id="ARBA00023274"/>
    </source>
</evidence>
<gene>
    <name evidence="7" type="primary">rplV</name>
    <name evidence="12" type="ORF">COW86_04495</name>
</gene>
<dbReference type="InterPro" id="IPR005727">
    <property type="entry name" value="Ribosomal_uL22_bac/chlpt-type"/>
</dbReference>
<keyword evidence="5 7" id="KW-0687">Ribonucleoprotein</keyword>
<dbReference type="GO" id="GO:0019843">
    <property type="term" value="F:rRNA binding"/>
    <property type="evidence" value="ECO:0007669"/>
    <property type="project" value="UniProtKB-UniRule"/>
</dbReference>
<dbReference type="PANTHER" id="PTHR13501:SF8">
    <property type="entry name" value="LARGE RIBOSOMAL SUBUNIT PROTEIN UL22M"/>
    <property type="match status" value="1"/>
</dbReference>
<dbReference type="SUPFAM" id="SSF54843">
    <property type="entry name" value="Ribosomal protein L22"/>
    <property type="match status" value="1"/>
</dbReference>
<comment type="similarity">
    <text evidence="1 7 8">Belongs to the universal ribosomal protein uL22 family.</text>
</comment>
<comment type="caution">
    <text evidence="12">The sequence shown here is derived from an EMBL/GenBank/DDBJ whole genome shotgun (WGS) entry which is preliminary data.</text>
</comment>
<feature type="compositionally biased region" description="Basic and acidic residues" evidence="11">
    <location>
        <begin position="141"/>
        <end position="172"/>
    </location>
</feature>
<keyword evidence="2 7" id="KW-0699">rRNA-binding</keyword>
<dbReference type="GO" id="GO:0006412">
    <property type="term" value="P:translation"/>
    <property type="evidence" value="ECO:0007669"/>
    <property type="project" value="UniProtKB-UniRule"/>
</dbReference>
<dbReference type="PANTHER" id="PTHR13501">
    <property type="entry name" value="CHLOROPLAST 50S RIBOSOMAL PROTEIN L22-RELATED"/>
    <property type="match status" value="1"/>
</dbReference>
<dbReference type="CDD" id="cd00336">
    <property type="entry name" value="Ribosomal_L22"/>
    <property type="match status" value="1"/>
</dbReference>
<comment type="subunit">
    <text evidence="7 9">Part of the 50S ribosomal subunit.</text>
</comment>
<evidence type="ECO:0000256" key="9">
    <source>
        <dbReference type="RuleBase" id="RU004006"/>
    </source>
</evidence>
<evidence type="ECO:0000256" key="11">
    <source>
        <dbReference type="SAM" id="MobiDB-lite"/>
    </source>
</evidence>
<evidence type="ECO:0000256" key="10">
    <source>
        <dbReference type="RuleBase" id="RU004008"/>
    </source>
</evidence>
<dbReference type="AlphaFoldDB" id="A0A2H0CZF3"/>
<dbReference type="GO" id="GO:0022625">
    <property type="term" value="C:cytosolic large ribosomal subunit"/>
    <property type="evidence" value="ECO:0007669"/>
    <property type="project" value="TreeGrafter"/>
</dbReference>
<comment type="function">
    <text evidence="7 10">This protein binds specifically to 23S rRNA; its binding is stimulated by other ribosomal proteins, e.g., L4, L17, and L20. It is important during the early stages of 50S assembly. It makes multiple contacts with different domains of the 23S rRNA in the assembled 50S subunit and ribosome.</text>
</comment>
<dbReference type="PROSITE" id="PS00464">
    <property type="entry name" value="RIBOSOMAL_L22"/>
    <property type="match status" value="1"/>
</dbReference>
<dbReference type="Pfam" id="PF00237">
    <property type="entry name" value="Ribosomal_L22"/>
    <property type="match status" value="1"/>
</dbReference>
<proteinExistence type="inferred from homology"/>
<dbReference type="InterPro" id="IPR036394">
    <property type="entry name" value="Ribosomal_uL22_sf"/>
</dbReference>
<dbReference type="InterPro" id="IPR047867">
    <property type="entry name" value="Ribosomal_uL22_bac/org-type"/>
</dbReference>
<dbReference type="EMBL" id="PCTN01000196">
    <property type="protein sequence ID" value="PIP75297.1"/>
    <property type="molecule type" value="Genomic_DNA"/>
</dbReference>
<keyword evidence="4 7" id="KW-0689">Ribosomal protein</keyword>
<evidence type="ECO:0000256" key="7">
    <source>
        <dbReference type="HAMAP-Rule" id="MF_01331"/>
    </source>
</evidence>
<reference evidence="12 13" key="1">
    <citation type="submission" date="2017-09" db="EMBL/GenBank/DDBJ databases">
        <title>Depth-based differentiation of microbial function through sediment-hosted aquifers and enrichment of novel symbionts in the deep terrestrial subsurface.</title>
        <authorList>
            <person name="Probst A.J."/>
            <person name="Ladd B."/>
            <person name="Jarett J.K."/>
            <person name="Geller-Mcgrath D.E."/>
            <person name="Sieber C.M."/>
            <person name="Emerson J.B."/>
            <person name="Anantharaman K."/>
            <person name="Thomas B.C."/>
            <person name="Malmstrom R."/>
            <person name="Stieglmeier M."/>
            <person name="Klingl A."/>
            <person name="Woyke T."/>
            <person name="Ryan C.M."/>
            <person name="Banfield J.F."/>
        </authorList>
    </citation>
    <scope>NUCLEOTIDE SEQUENCE [LARGE SCALE GENOMIC DNA]</scope>
    <source>
        <strain evidence="12">CG22_combo_CG10-13_8_21_14_all_39_9</strain>
    </source>
</reference>
<comment type="function">
    <text evidence="7">The globular domain of the protein is located near the polypeptide exit tunnel on the outside of the subunit, while an extended beta-hairpin is found that lines the wall of the exit tunnel in the center of the 70S ribosome.</text>
</comment>
<evidence type="ECO:0000256" key="6">
    <source>
        <dbReference type="ARBA" id="ARBA00035207"/>
    </source>
</evidence>
<dbReference type="HAMAP" id="MF_01331_B">
    <property type="entry name" value="Ribosomal_uL22_B"/>
    <property type="match status" value="1"/>
</dbReference>
<feature type="compositionally biased region" description="Basic residues" evidence="11">
    <location>
        <begin position="177"/>
        <end position="187"/>
    </location>
</feature>
<dbReference type="Gene3D" id="3.90.470.10">
    <property type="entry name" value="Ribosomal protein L22/L17"/>
    <property type="match status" value="1"/>
</dbReference>
<feature type="region of interest" description="Disordered" evidence="11">
    <location>
        <begin position="141"/>
        <end position="187"/>
    </location>
</feature>
<evidence type="ECO:0000256" key="4">
    <source>
        <dbReference type="ARBA" id="ARBA00022980"/>
    </source>
</evidence>
<dbReference type="Proteomes" id="UP000230159">
    <property type="component" value="Unassembled WGS sequence"/>
</dbReference>
<evidence type="ECO:0000256" key="8">
    <source>
        <dbReference type="RuleBase" id="RU004005"/>
    </source>
</evidence>
<dbReference type="InterPro" id="IPR018260">
    <property type="entry name" value="Ribosomal_uL22_CS"/>
</dbReference>
<dbReference type="InterPro" id="IPR001063">
    <property type="entry name" value="Ribosomal_uL22"/>
</dbReference>
<evidence type="ECO:0000313" key="13">
    <source>
        <dbReference type="Proteomes" id="UP000230159"/>
    </source>
</evidence>
<name>A0A2H0CZF3_9BACT</name>